<evidence type="ECO:0000313" key="1">
    <source>
        <dbReference type="Ensembl" id="ENSVURP00010024005.1"/>
    </source>
</evidence>
<reference evidence="1" key="3">
    <citation type="submission" date="2025-09" db="UniProtKB">
        <authorList>
            <consortium name="Ensembl"/>
        </authorList>
    </citation>
    <scope>IDENTIFICATION</scope>
</reference>
<dbReference type="STRING" id="29139.ENSVURP00010024005"/>
<dbReference type="InterPro" id="IPR052656">
    <property type="entry name" value="CTOP_PRMT1"/>
</dbReference>
<dbReference type="GeneTree" id="ENSGT00390000002869"/>
<organism evidence="1 2">
    <name type="scientific">Vombatus ursinus</name>
    <name type="common">Common wombat</name>
    <dbReference type="NCBI Taxonomy" id="29139"/>
    <lineage>
        <taxon>Eukaryota</taxon>
        <taxon>Metazoa</taxon>
        <taxon>Chordata</taxon>
        <taxon>Craniata</taxon>
        <taxon>Vertebrata</taxon>
        <taxon>Euteleostomi</taxon>
        <taxon>Mammalia</taxon>
        <taxon>Metatheria</taxon>
        <taxon>Diprotodontia</taxon>
        <taxon>Vombatidae</taxon>
        <taxon>Vombatus</taxon>
    </lineage>
</organism>
<proteinExistence type="predicted"/>
<dbReference type="OMA" id="DAYIMES"/>
<dbReference type="AlphaFoldDB" id="A0A4X2LQM4"/>
<dbReference type="Ensembl" id="ENSVURT00010027325.1">
    <property type="protein sequence ID" value="ENSVURP00010024005.1"/>
    <property type="gene ID" value="ENSVURG00010018385.1"/>
</dbReference>
<protein>
    <submittedName>
        <fullName evidence="1">Uncharacterized protein</fullName>
    </submittedName>
</protein>
<dbReference type="PANTHER" id="PTHR48426:SF1">
    <property type="entry name" value="CHROMATIN TARGET OF PRMT1 PROTEIN"/>
    <property type="match status" value="1"/>
</dbReference>
<reference evidence="2" key="1">
    <citation type="submission" date="2018-12" db="EMBL/GenBank/DDBJ databases">
        <authorList>
            <person name="Yazar S."/>
        </authorList>
    </citation>
    <scope>NUCLEOTIDE SEQUENCE [LARGE SCALE GENOMIC DNA]</scope>
</reference>
<dbReference type="PANTHER" id="PTHR48426">
    <property type="entry name" value="CHROMATIN TARGET OF PRMT1 PROTEIN"/>
    <property type="match status" value="1"/>
</dbReference>
<dbReference type="Proteomes" id="UP000314987">
    <property type="component" value="Unassembled WGS sequence"/>
</dbReference>
<name>A0A4X2LQM4_VOMUR</name>
<sequence length="245" mass="26700">LDSQSQVILRDTTKVTLNQRFSDILNSKPLIPRYQQYRKQQQQHTTTASGSRHQKLAQQLDNFSSAQTSLTLKPEKRWGKSNIQAHLGCAAVLMARGSMVGGQDLPTSQSALPCGDMRVGRRGSATRVVLRGARASRDLASSRGHEPPRDGQAVFRSLALRRGSSRGQESPGRVGSRAGALVRIPLIYGPLAQRTLVRGSSSLPSLTKDHLDNQLDAYMVERKGSLEAELEACMAQTLCDPGQVT</sequence>
<evidence type="ECO:0000313" key="2">
    <source>
        <dbReference type="Proteomes" id="UP000314987"/>
    </source>
</evidence>
<reference evidence="1" key="2">
    <citation type="submission" date="2025-08" db="UniProtKB">
        <authorList>
            <consortium name="Ensembl"/>
        </authorList>
    </citation>
    <scope>IDENTIFICATION</scope>
</reference>
<accession>A0A4X2LQM4</accession>
<keyword evidence="2" id="KW-1185">Reference proteome</keyword>